<feature type="compositionally biased region" description="Polar residues" evidence="1">
    <location>
        <begin position="373"/>
        <end position="387"/>
    </location>
</feature>
<feature type="region of interest" description="Disordered" evidence="1">
    <location>
        <begin position="368"/>
        <end position="387"/>
    </location>
</feature>
<dbReference type="EMBL" id="JANPWB010000015">
    <property type="protein sequence ID" value="KAJ1093082.1"/>
    <property type="molecule type" value="Genomic_DNA"/>
</dbReference>
<feature type="compositionally biased region" description="Polar residues" evidence="1">
    <location>
        <begin position="160"/>
        <end position="170"/>
    </location>
</feature>
<dbReference type="Proteomes" id="UP001066276">
    <property type="component" value="Chromosome 11"/>
</dbReference>
<feature type="region of interest" description="Disordered" evidence="1">
    <location>
        <begin position="1"/>
        <end position="170"/>
    </location>
</feature>
<organism evidence="2 3">
    <name type="scientific">Pleurodeles waltl</name>
    <name type="common">Iberian ribbed newt</name>
    <dbReference type="NCBI Taxonomy" id="8319"/>
    <lineage>
        <taxon>Eukaryota</taxon>
        <taxon>Metazoa</taxon>
        <taxon>Chordata</taxon>
        <taxon>Craniata</taxon>
        <taxon>Vertebrata</taxon>
        <taxon>Euteleostomi</taxon>
        <taxon>Amphibia</taxon>
        <taxon>Batrachia</taxon>
        <taxon>Caudata</taxon>
        <taxon>Salamandroidea</taxon>
        <taxon>Salamandridae</taxon>
        <taxon>Pleurodelinae</taxon>
        <taxon>Pleurodeles</taxon>
    </lineage>
</organism>
<name>A0AAV7LPS5_PLEWA</name>
<reference evidence="2" key="1">
    <citation type="journal article" date="2022" name="bioRxiv">
        <title>Sequencing and chromosome-scale assembly of the giantPleurodeles waltlgenome.</title>
        <authorList>
            <person name="Brown T."/>
            <person name="Elewa A."/>
            <person name="Iarovenko S."/>
            <person name="Subramanian E."/>
            <person name="Araus A.J."/>
            <person name="Petzold A."/>
            <person name="Susuki M."/>
            <person name="Suzuki K.-i.T."/>
            <person name="Hayashi T."/>
            <person name="Toyoda A."/>
            <person name="Oliveira C."/>
            <person name="Osipova E."/>
            <person name="Leigh N.D."/>
            <person name="Simon A."/>
            <person name="Yun M.H."/>
        </authorList>
    </citation>
    <scope>NUCLEOTIDE SEQUENCE</scope>
    <source>
        <strain evidence="2">20211129_DDA</strain>
        <tissue evidence="2">Liver</tissue>
    </source>
</reference>
<sequence length="387" mass="41485">MSRSNTRLRRGIGGQKPALHPTQVGAKESEILMARQHSDITTSNTSATAGPSREEGQHNDPQMQSHAGIMRSETSGDNQSPLASGETRPTPLAQPFSHTSPHWSHWYTTASLQVSAAPGAAPNPGESPNSQGGLRPDPTADSASMLEDNNRLPVEPQMLLPSTSTGQQDPQQCVLQATLVIRGCSPQGVHAPLAQPGLCPKVGRAEIPPQTKRPDHAVPSSSQLAHTRPVPGEITGGGSQHQHGAGPTTPWSPRSALTADRALKGGRPQSAAEDCPQICRQDGTSSRSRRKRHRGPSHTPARPPPASPHLRGRVRLLCRRALLLHPGVLNTTGRLVFRRSGPQPLHSCRGTLPPNVESEMVLSRRNAELRPPDQQSLTQWQPSCWSA</sequence>
<dbReference type="AlphaFoldDB" id="A0AAV7LPS5"/>
<feature type="compositionally biased region" description="Basic residues" evidence="1">
    <location>
        <begin position="287"/>
        <end position="296"/>
    </location>
</feature>
<feature type="compositionally biased region" description="Polar residues" evidence="1">
    <location>
        <begin position="72"/>
        <end position="82"/>
    </location>
</feature>
<evidence type="ECO:0000313" key="3">
    <source>
        <dbReference type="Proteomes" id="UP001066276"/>
    </source>
</evidence>
<evidence type="ECO:0000256" key="1">
    <source>
        <dbReference type="SAM" id="MobiDB-lite"/>
    </source>
</evidence>
<evidence type="ECO:0000313" key="2">
    <source>
        <dbReference type="EMBL" id="KAJ1093082.1"/>
    </source>
</evidence>
<accession>A0AAV7LPS5</accession>
<feature type="compositionally biased region" description="Polar residues" evidence="1">
    <location>
        <begin position="39"/>
        <end position="49"/>
    </location>
</feature>
<comment type="caution">
    <text evidence="2">The sequence shown here is derived from an EMBL/GenBank/DDBJ whole genome shotgun (WGS) entry which is preliminary data.</text>
</comment>
<feature type="compositionally biased region" description="Polar residues" evidence="1">
    <location>
        <begin position="96"/>
        <end position="114"/>
    </location>
</feature>
<proteinExistence type="predicted"/>
<feature type="region of interest" description="Disordered" evidence="1">
    <location>
        <begin position="194"/>
        <end position="310"/>
    </location>
</feature>
<gene>
    <name evidence="2" type="ORF">NDU88_006191</name>
</gene>
<feature type="compositionally biased region" description="Basic residues" evidence="1">
    <location>
        <begin position="1"/>
        <end position="10"/>
    </location>
</feature>
<protein>
    <submittedName>
        <fullName evidence="2">Uncharacterized protein</fullName>
    </submittedName>
</protein>
<keyword evidence="3" id="KW-1185">Reference proteome</keyword>